<feature type="region of interest" description="Disordered" evidence="1">
    <location>
        <begin position="363"/>
        <end position="389"/>
    </location>
</feature>
<feature type="compositionally biased region" description="Polar residues" evidence="1">
    <location>
        <begin position="58"/>
        <end position="82"/>
    </location>
</feature>
<name>A0A9P8AIC8_9ASCO</name>
<comment type="caution">
    <text evidence="2">The sequence shown here is derived from an EMBL/GenBank/DDBJ whole genome shotgun (WGS) entry which is preliminary data.</text>
</comment>
<feature type="compositionally biased region" description="Polar residues" evidence="1">
    <location>
        <begin position="214"/>
        <end position="229"/>
    </location>
</feature>
<proteinExistence type="predicted"/>
<reference evidence="2" key="1">
    <citation type="submission" date="2021-03" db="EMBL/GenBank/DDBJ databases">
        <authorList>
            <person name="Palmer J.M."/>
        </authorList>
    </citation>
    <scope>NUCLEOTIDE SEQUENCE</scope>
    <source>
        <strain evidence="2">ARV_011</strain>
    </source>
</reference>
<accession>A0A9P8AIC8</accession>
<dbReference type="Proteomes" id="UP000790833">
    <property type="component" value="Unassembled WGS sequence"/>
</dbReference>
<gene>
    <name evidence="2" type="ORF">KQ657_001100</name>
</gene>
<protein>
    <submittedName>
        <fullName evidence="2">Uncharacterized protein</fullName>
    </submittedName>
</protein>
<organism evidence="2 3">
    <name type="scientific">Scheffersomyces spartinae</name>
    <dbReference type="NCBI Taxonomy" id="45513"/>
    <lineage>
        <taxon>Eukaryota</taxon>
        <taxon>Fungi</taxon>
        <taxon>Dikarya</taxon>
        <taxon>Ascomycota</taxon>
        <taxon>Saccharomycotina</taxon>
        <taxon>Pichiomycetes</taxon>
        <taxon>Debaryomycetaceae</taxon>
        <taxon>Scheffersomyces</taxon>
    </lineage>
</organism>
<evidence type="ECO:0000256" key="1">
    <source>
        <dbReference type="SAM" id="MobiDB-lite"/>
    </source>
</evidence>
<sequence>MSQYIPRRAYGIRDAFIQQARDYGIKIGPISLSSYPNFVLPPPLPVGEFEVRTKTKSKSNSQQAIHSTTPKESTITTANNKQLSKKRTQTPSRKPVKEYVAAEVQLLSTPMPTSANPEPVMATTSFNGVEYPVPVYVPSNNNNQVQEPLDNSLLSNVNDLVWGSLLYPGQSAPEQNVSGSINNNLESSFKAFEDGGMLADNYLKGEWDVNFDNTVPESLSSDNNKTTAVPNEETDAKSDTDSLFGGDDNTRLDIDDMNTTEHNVLDEHEFAKLIQDQCSSGEKTPPPAPVTATIKPIVPYKSTKVSEEFCSDEDWNAFLHMDFSPMAFQNLNEPVVDDVQDNLDVSDILNRINPLTMDLTLVSSGKKRQRDEAEDEDEHTRKYTRLSPPLYDRPMANEYINEMPEVPSLFRRSSFNDALEWLQEESSTIDSLDPRNIHLP</sequence>
<feature type="region of interest" description="Disordered" evidence="1">
    <location>
        <begin position="214"/>
        <end position="248"/>
    </location>
</feature>
<keyword evidence="3" id="KW-1185">Reference proteome</keyword>
<dbReference type="GeneID" id="66114474"/>
<feature type="region of interest" description="Disordered" evidence="1">
    <location>
        <begin position="51"/>
        <end position="96"/>
    </location>
</feature>
<dbReference type="EMBL" id="JAHMUF010000014">
    <property type="protein sequence ID" value="KAG7192990.1"/>
    <property type="molecule type" value="Genomic_DNA"/>
</dbReference>
<evidence type="ECO:0000313" key="2">
    <source>
        <dbReference type="EMBL" id="KAG7192990.1"/>
    </source>
</evidence>
<dbReference type="AlphaFoldDB" id="A0A9P8AIC8"/>
<evidence type="ECO:0000313" key="3">
    <source>
        <dbReference type="Proteomes" id="UP000790833"/>
    </source>
</evidence>
<dbReference type="RefSeq" id="XP_043048539.1">
    <property type="nucleotide sequence ID" value="XM_043191907.1"/>
</dbReference>